<comment type="caution">
    <text evidence="2">The sequence shown here is derived from an EMBL/GenBank/DDBJ whole genome shotgun (WGS) entry which is preliminary data.</text>
</comment>
<organism evidence="2 3">
    <name type="scientific">Candidatus Prevotella avicola</name>
    <dbReference type="NCBI Taxonomy" id="2838738"/>
    <lineage>
        <taxon>Bacteria</taxon>
        <taxon>Pseudomonadati</taxon>
        <taxon>Bacteroidota</taxon>
        <taxon>Bacteroidia</taxon>
        <taxon>Bacteroidales</taxon>
        <taxon>Prevotellaceae</taxon>
        <taxon>Prevotella</taxon>
    </lineage>
</organism>
<evidence type="ECO:0000313" key="3">
    <source>
        <dbReference type="Proteomes" id="UP000824055"/>
    </source>
</evidence>
<gene>
    <name evidence="2" type="ORF">H9966_05655</name>
</gene>
<feature type="signal peptide" evidence="1">
    <location>
        <begin position="1"/>
        <end position="22"/>
    </location>
</feature>
<evidence type="ECO:0000256" key="1">
    <source>
        <dbReference type="SAM" id="SignalP"/>
    </source>
</evidence>
<accession>A0A9D2FXN3</accession>
<feature type="chain" id="PRO_5038845774" evidence="1">
    <location>
        <begin position="23"/>
        <end position="204"/>
    </location>
</feature>
<dbReference type="EMBL" id="DXBE01000043">
    <property type="protein sequence ID" value="HIZ69358.1"/>
    <property type="molecule type" value="Genomic_DNA"/>
</dbReference>
<dbReference type="Proteomes" id="UP000824055">
    <property type="component" value="Unassembled WGS sequence"/>
</dbReference>
<name>A0A9D2FXN3_9BACT</name>
<sequence>MRKSVFTLLAMMLFFGVMPANAQLGNILKKVKETVDAVTNTTTTQSQTGTDSTQDKVANVLSVAIPSGGTMENPLAGVLDVELVGAYGKSTSLNYGTVYLVFKAKMIANKTSAGFGGSVRNVASVAVDQDGNLYNTGTNGQYRRNLTEGIAVKVTLDEKDAQFQDVKKTATTMQMIKLGVYIDAQNAGTITFKNVPVQWDVTPQ</sequence>
<proteinExistence type="predicted"/>
<keyword evidence="1" id="KW-0732">Signal</keyword>
<dbReference type="AlphaFoldDB" id="A0A9D2FXN3"/>
<protein>
    <submittedName>
        <fullName evidence="2">Uncharacterized protein</fullName>
    </submittedName>
</protein>
<reference evidence="2" key="2">
    <citation type="submission" date="2021-04" db="EMBL/GenBank/DDBJ databases">
        <authorList>
            <person name="Gilroy R."/>
        </authorList>
    </citation>
    <scope>NUCLEOTIDE SEQUENCE</scope>
    <source>
        <strain evidence="2">ChiHecec3B27-8219</strain>
    </source>
</reference>
<reference evidence="2" key="1">
    <citation type="journal article" date="2021" name="PeerJ">
        <title>Extensive microbial diversity within the chicken gut microbiome revealed by metagenomics and culture.</title>
        <authorList>
            <person name="Gilroy R."/>
            <person name="Ravi A."/>
            <person name="Getino M."/>
            <person name="Pursley I."/>
            <person name="Horton D.L."/>
            <person name="Alikhan N.F."/>
            <person name="Baker D."/>
            <person name="Gharbi K."/>
            <person name="Hall N."/>
            <person name="Watson M."/>
            <person name="Adriaenssens E.M."/>
            <person name="Foster-Nyarko E."/>
            <person name="Jarju S."/>
            <person name="Secka A."/>
            <person name="Antonio M."/>
            <person name="Oren A."/>
            <person name="Chaudhuri R.R."/>
            <person name="La Ragione R."/>
            <person name="Hildebrand F."/>
            <person name="Pallen M.J."/>
        </authorList>
    </citation>
    <scope>NUCLEOTIDE SEQUENCE</scope>
    <source>
        <strain evidence="2">ChiHecec3B27-8219</strain>
    </source>
</reference>
<evidence type="ECO:0000313" key="2">
    <source>
        <dbReference type="EMBL" id="HIZ69358.1"/>
    </source>
</evidence>